<dbReference type="Pfam" id="PF00027">
    <property type="entry name" value="cNMP_binding"/>
    <property type="match status" value="1"/>
</dbReference>
<dbReference type="Gene3D" id="2.60.120.10">
    <property type="entry name" value="Jelly Rolls"/>
    <property type="match status" value="1"/>
</dbReference>
<reference evidence="3" key="1">
    <citation type="submission" date="2021-12" db="EMBL/GenBank/DDBJ databases">
        <authorList>
            <person name="King R."/>
        </authorList>
    </citation>
    <scope>NUCLEOTIDE SEQUENCE</scope>
</reference>
<dbReference type="PANTHER" id="PTHR45689">
    <property type="entry name" value="I[[H]] CHANNEL, ISOFORM E"/>
    <property type="match status" value="1"/>
</dbReference>
<organism evidence="3 4">
    <name type="scientific">Chrysodeixis includens</name>
    <name type="common">Soybean looper</name>
    <name type="synonym">Pseudoplusia includens</name>
    <dbReference type="NCBI Taxonomy" id="689277"/>
    <lineage>
        <taxon>Eukaryota</taxon>
        <taxon>Metazoa</taxon>
        <taxon>Ecdysozoa</taxon>
        <taxon>Arthropoda</taxon>
        <taxon>Hexapoda</taxon>
        <taxon>Insecta</taxon>
        <taxon>Pterygota</taxon>
        <taxon>Neoptera</taxon>
        <taxon>Endopterygota</taxon>
        <taxon>Lepidoptera</taxon>
        <taxon>Glossata</taxon>
        <taxon>Ditrysia</taxon>
        <taxon>Noctuoidea</taxon>
        <taxon>Noctuidae</taxon>
        <taxon>Plusiinae</taxon>
        <taxon>Chrysodeixis</taxon>
    </lineage>
</organism>
<evidence type="ECO:0000313" key="4">
    <source>
        <dbReference type="Proteomes" id="UP001154114"/>
    </source>
</evidence>
<dbReference type="EMBL" id="LR824015">
    <property type="protein sequence ID" value="CAH0582881.1"/>
    <property type="molecule type" value="Genomic_DNA"/>
</dbReference>
<dbReference type="InterPro" id="IPR018488">
    <property type="entry name" value="cNMP-bd_CS"/>
</dbReference>
<dbReference type="OrthoDB" id="2021138at2759"/>
<evidence type="ECO:0000313" key="3">
    <source>
        <dbReference type="EMBL" id="CAH0582881.1"/>
    </source>
</evidence>
<keyword evidence="1" id="KW-1133">Transmembrane helix</keyword>
<dbReference type="GO" id="GO:0035725">
    <property type="term" value="P:sodium ion transmembrane transport"/>
    <property type="evidence" value="ECO:0007669"/>
    <property type="project" value="TreeGrafter"/>
</dbReference>
<accession>A0A9P0BM29</accession>
<sequence length="560" mass="65043">MSPKKHKCELDLGSDSMLPKETTLLGNCLRNMRKLGQLSKHHPVTATYFGSYSAVVAERQRQLLEDGGRVIHPLSVFALIWNTIMIIVNLAHMGVSTFRLFFILRPMGKMRIHLADRVLLGLHALAFLDILVQMNTGYINTKERTTVMVKRQTLCHYLRRWFLFDLLSSMPLAYFTLKYRYGSRYILVAHILALLRISRIYCVHNDLKTFLRVFTDSYIVHGIVRLAVIFLITAHWCSCIMYLPSVVYYYWWGVMSKEYNYYLRVHGSTDLLLYSWEVRYNKAILITLSAFFGTGFTMFRSNEPEEIFCHAVIIVYAAMFMIFTLVFLIKSYLTLFGSSLRYHGLMNQVEEYMKYRQFPTHLKKRVLAFYQYRYQDRYFKEEADLNCLSEELRDEIKLHTCHTLVHKVKLFEGVPPSVVGTVLGCLHPEVYLSNDLVVRAGDIGDCMYFIATGTVAVYSIKGVEVCHLEDGTHFGEVALLMKDSKRVVTVVAVEITQLYRLDARDFNHFVLSHPILYSRIEASVSQRMHETVILDDVLRRDRRETTTEQRHSDASATDST</sequence>
<keyword evidence="1" id="KW-0472">Membrane</keyword>
<feature type="domain" description="Cyclic nucleotide-binding" evidence="2">
    <location>
        <begin position="410"/>
        <end position="527"/>
    </location>
</feature>
<evidence type="ECO:0000256" key="1">
    <source>
        <dbReference type="SAM" id="Phobius"/>
    </source>
</evidence>
<evidence type="ECO:0000259" key="2">
    <source>
        <dbReference type="PROSITE" id="PS50042"/>
    </source>
</evidence>
<dbReference type="GO" id="GO:0098855">
    <property type="term" value="C:HCN channel complex"/>
    <property type="evidence" value="ECO:0007669"/>
    <property type="project" value="TreeGrafter"/>
</dbReference>
<dbReference type="SUPFAM" id="SSF51206">
    <property type="entry name" value="cAMP-binding domain-like"/>
    <property type="match status" value="1"/>
</dbReference>
<dbReference type="Proteomes" id="UP001154114">
    <property type="component" value="Chromosome 12"/>
</dbReference>
<protein>
    <recommendedName>
        <fullName evidence="2">Cyclic nucleotide-binding domain-containing protein</fullName>
    </recommendedName>
</protein>
<dbReference type="CDD" id="cd00038">
    <property type="entry name" value="CAP_ED"/>
    <property type="match status" value="1"/>
</dbReference>
<dbReference type="Gene3D" id="1.10.287.630">
    <property type="entry name" value="Helix hairpin bin"/>
    <property type="match status" value="1"/>
</dbReference>
<dbReference type="PANTHER" id="PTHR45689:SF14">
    <property type="entry name" value="CYCLIC NUCLEOTIDE-GATED CATION CHANNEL SUBUNIT A-LIKE PROTEIN"/>
    <property type="match status" value="1"/>
</dbReference>
<feature type="transmembrane region" description="Helical" evidence="1">
    <location>
        <begin position="118"/>
        <end position="140"/>
    </location>
</feature>
<proteinExistence type="predicted"/>
<feature type="transmembrane region" description="Helical" evidence="1">
    <location>
        <begin position="311"/>
        <end position="333"/>
    </location>
</feature>
<keyword evidence="1" id="KW-0812">Transmembrane</keyword>
<dbReference type="PROSITE" id="PS00888">
    <property type="entry name" value="CNMP_BINDING_1"/>
    <property type="match status" value="1"/>
</dbReference>
<dbReference type="InterPro" id="IPR018490">
    <property type="entry name" value="cNMP-bd_dom_sf"/>
</dbReference>
<feature type="transmembrane region" description="Helical" evidence="1">
    <location>
        <begin position="280"/>
        <end position="299"/>
    </location>
</feature>
<feature type="transmembrane region" description="Helical" evidence="1">
    <location>
        <begin position="161"/>
        <end position="177"/>
    </location>
</feature>
<feature type="transmembrane region" description="Helical" evidence="1">
    <location>
        <begin position="76"/>
        <end position="98"/>
    </location>
</feature>
<feature type="transmembrane region" description="Helical" evidence="1">
    <location>
        <begin position="183"/>
        <end position="202"/>
    </location>
</feature>
<feature type="transmembrane region" description="Helical" evidence="1">
    <location>
        <begin position="223"/>
        <end position="251"/>
    </location>
</feature>
<name>A0A9P0BM29_CHRIL</name>
<dbReference type="InterPro" id="IPR014710">
    <property type="entry name" value="RmlC-like_jellyroll"/>
</dbReference>
<keyword evidence="4" id="KW-1185">Reference proteome</keyword>
<dbReference type="InterPro" id="IPR051413">
    <property type="entry name" value="K/Na_HCN_channel"/>
</dbReference>
<gene>
    <name evidence="3" type="ORF">CINC_LOCUS1914</name>
</gene>
<dbReference type="PROSITE" id="PS50042">
    <property type="entry name" value="CNMP_BINDING_3"/>
    <property type="match status" value="1"/>
</dbReference>
<dbReference type="SMART" id="SM00100">
    <property type="entry name" value="cNMP"/>
    <property type="match status" value="1"/>
</dbReference>
<dbReference type="GO" id="GO:0005249">
    <property type="term" value="F:voltage-gated potassium channel activity"/>
    <property type="evidence" value="ECO:0007669"/>
    <property type="project" value="TreeGrafter"/>
</dbReference>
<dbReference type="InterPro" id="IPR000595">
    <property type="entry name" value="cNMP-bd_dom"/>
</dbReference>
<dbReference type="AlphaFoldDB" id="A0A9P0BM29"/>
<dbReference type="GO" id="GO:0003254">
    <property type="term" value="P:regulation of membrane depolarization"/>
    <property type="evidence" value="ECO:0007669"/>
    <property type="project" value="TreeGrafter"/>
</dbReference>